<feature type="binding site" evidence="2">
    <location>
        <position position="394"/>
    </location>
    <ligand>
        <name>Zn(2+)</name>
        <dbReference type="ChEBI" id="CHEBI:29105"/>
    </ligand>
</feature>
<keyword evidence="2" id="KW-0479">Metal-binding</keyword>
<organism evidence="1">
    <name type="scientific">Acinetobacter phage AM24</name>
    <dbReference type="NCBI Taxonomy" id="1913571"/>
    <lineage>
        <taxon>Viruses</taxon>
        <taxon>Duplodnaviria</taxon>
        <taxon>Heunggongvirae</taxon>
        <taxon>Uroviricota</taxon>
        <taxon>Caudoviricetes</taxon>
    </lineage>
</organism>
<sequence length="848" mass="90658">MADVLVTGIKIGDMPLKGTVSGDEKLPTGDVGDLAVTPNQIKKYTIETGNLVTGTQLDDAIKSVEQTSSVLVGRVQTLEDRTSYVDNTSDLDKPISNATQTALNAKADKVDVDAKLDLKADKDKVVSSFNGQTGAVTLDQSDLVDVGGNFTATPIFQNVPKLTKPDGSSIPEIDSQIQPLVNSLAVHRQGLTPTFDQDYAASIGGYPLNARIMLDNGDIARSTVANNTNNPNVDMTGWEVKLPADLIKDSSGKSQQEVNNSLKLKTFDDLRNFKPIVNGQTVYVGQRSNTYLQGGGLFYADTSDTTSLDNDGTILVGIDGTRWKRKWNTHADPCWFGADYTGTEDCSAQVQKAVDVSYGRVWFGNADRSFKMMTPVGLPTNSIVGDMLMEICGDGARVWVYSNTGIFTSKRSIGLETSTDDLYTAALEIGRGLRFQGDGVSQSVVVNGDRLYNVNMKGGRYLRISALVRATQPRRNETTGYVQSVTIEENHLALCNRIIDSKRGFNVTVSRNFCESCYGGVYLDGDGSPAVNVIRCDGNLWESSGVFAKLGAVYAGTFIGNYFEGNNTGDLPTLKCLIELGKTGTTGYSSGVTFIGNQFGAAAAYKADVNYADVKFTASLSGTNLDVLAPPTFVGNWTNAYRMWSEGQVVTQFGNAFSGGNARRHQAPKLHTEARVTFDLSRKEFLSSTNLVGGVHTVAEIDTNLISNLASQSSRACTADMNIFMQMKTASNVVLGAAVAKVSLVVQGSEGIGTGATTDVYVAASLTGFTQLEGGVIDTVNNVSLFKHFTSPVLTIERVGTKYLLKLSGYVAASGSLYGATAKVFSSTTMTIYSLNSGASVAGQIYPT</sequence>
<reference evidence="2" key="2">
    <citation type="submission" date="2017-06" db="PDB data bank">
        <title>Crystal structure of Acinetobacter baumannii phage AM24 tailspike protein.</title>
        <authorList>
            <person name="Plattner M."/>
            <person name="Shneider M.M."/>
            <person name="Leiman P.G."/>
        </authorList>
    </citation>
    <scope>X-RAY CRYSTALLOGRAPHY (2.43 ANGSTROMS) OF 230-848 IN COMPLEX WITH ZN(2+)</scope>
</reference>
<keyword evidence="2" id="KW-0862">Zinc</keyword>
<evidence type="ECO:0007829" key="2">
    <source>
        <dbReference type="PDB" id="5W5P"/>
    </source>
</evidence>
<accession>A0A1J0MGR2</accession>
<dbReference type="EMBL" id="KY000079">
    <property type="protein sequence ID" value="APD20249.1"/>
    <property type="molecule type" value="Genomic_DNA"/>
</dbReference>
<accession>A0ACD6B8Y3</accession>
<name>A0ACD6B8Y3_9CAUD</name>
<keyword evidence="2" id="KW-0002">3D-structure</keyword>
<evidence type="ECO:0000313" key="1">
    <source>
        <dbReference type="EMBL" id="APD20249.1"/>
    </source>
</evidence>
<dbReference type="PDB" id="5W5P">
    <property type="method" value="X-ray"/>
    <property type="resolution" value="2.43 A"/>
    <property type="chains" value="A=230-848"/>
</dbReference>
<reference evidence="1" key="1">
    <citation type="submission" date="2016-10" db="EMBL/GenBank/DDBJ databases">
        <title>Antibacterial composition for prophylaxis and treatment of hospital infections (variants), strains of bacteriophages, used for obtaining thereof.</title>
        <authorList>
            <person name="Aleshkin A.V."/>
            <person name="Volozhantsev N.V."/>
            <person name="Verevkin V.V."/>
            <person name="Krasilnikova V.M."/>
            <person name="Myakinina V.P."/>
            <person name="Popova A.V."/>
            <person name="Svetoch E.A."/>
        </authorList>
    </citation>
    <scope>NUCLEOTIDE SEQUENCE</scope>
    <source>
        <strain evidence="1">AM24</strain>
    </source>
</reference>
<protein>
    <submittedName>
        <fullName evidence="1">Tail fiber protein</fullName>
    </submittedName>
</protein>
<proteinExistence type="evidence at protein level"/>